<dbReference type="Proteomes" id="UP000010809">
    <property type="component" value="Chromosome"/>
</dbReference>
<dbReference type="HOGENOM" id="CLU_2653359_0_0_6"/>
<evidence type="ECO:0000313" key="1">
    <source>
        <dbReference type="EMBL" id="AGA32461.1"/>
    </source>
</evidence>
<sequence>MGKDRADAVGAVGSSGWCPLLFDEFTHTKRSPADILENTRLVGRPLRMATPQAAWRDLKRVGRNTHLVDARALADD</sequence>
<dbReference type="PATRIC" id="fig|1255043.3.peg.774"/>
<keyword evidence="2" id="KW-1185">Reference proteome</keyword>
<evidence type="ECO:0000313" key="2">
    <source>
        <dbReference type="Proteomes" id="UP000010809"/>
    </source>
</evidence>
<organism evidence="1 2">
    <name type="scientific">Thioalkalivibrio nitratireducens (strain DSM 14787 / UNIQEM 213 / ALEN2)</name>
    <dbReference type="NCBI Taxonomy" id="1255043"/>
    <lineage>
        <taxon>Bacteria</taxon>
        <taxon>Pseudomonadati</taxon>
        <taxon>Pseudomonadota</taxon>
        <taxon>Gammaproteobacteria</taxon>
        <taxon>Chromatiales</taxon>
        <taxon>Ectothiorhodospiraceae</taxon>
        <taxon>Thioalkalivibrio</taxon>
    </lineage>
</organism>
<protein>
    <submittedName>
        <fullName evidence="1">Uncharacterized protein</fullName>
    </submittedName>
</protein>
<dbReference type="OrthoDB" id="3235173at2"/>
<gene>
    <name evidence="1" type="ordered locus">TVNIR_0768</name>
</gene>
<name>L0DVU8_THIND</name>
<dbReference type="KEGG" id="tni:TVNIR_0768"/>
<dbReference type="STRING" id="1255043.TVNIR_0768"/>
<reference evidence="1" key="1">
    <citation type="submission" date="2015-12" db="EMBL/GenBank/DDBJ databases">
        <authorList>
            <person name="Tikhonova T.V."/>
            <person name="Pavlov A.R."/>
            <person name="Beletsky A.V."/>
            <person name="Mardanov A.V."/>
            <person name="Sorokin D.Y."/>
            <person name="Ravin N.V."/>
            <person name="Popov V.O."/>
        </authorList>
    </citation>
    <scope>NUCLEOTIDE SEQUENCE</scope>
    <source>
        <strain evidence="1">DSM 14787</strain>
    </source>
</reference>
<dbReference type="AlphaFoldDB" id="L0DVU8"/>
<accession>L0DVU8</accession>
<proteinExistence type="predicted"/>
<dbReference type="EMBL" id="CP003989">
    <property type="protein sequence ID" value="AGA32461.1"/>
    <property type="molecule type" value="Genomic_DNA"/>
</dbReference>
<dbReference type="eggNOG" id="COG5340">
    <property type="taxonomic scope" value="Bacteria"/>
</dbReference>